<dbReference type="Proteomes" id="UP000178198">
    <property type="component" value="Chromosome"/>
</dbReference>
<dbReference type="SUPFAM" id="SSF52096">
    <property type="entry name" value="ClpP/crotonase"/>
    <property type="match status" value="1"/>
</dbReference>
<feature type="domain" description="PDZ" evidence="2">
    <location>
        <begin position="105"/>
        <end position="173"/>
    </location>
</feature>
<dbReference type="EMBL" id="CP017774">
    <property type="protein sequence ID" value="AOZ99145.1"/>
    <property type="molecule type" value="Genomic_DNA"/>
</dbReference>
<dbReference type="GO" id="GO:0008236">
    <property type="term" value="F:serine-type peptidase activity"/>
    <property type="evidence" value="ECO:0007669"/>
    <property type="project" value="InterPro"/>
</dbReference>
<dbReference type="SUPFAM" id="SSF50156">
    <property type="entry name" value="PDZ domain-like"/>
    <property type="match status" value="1"/>
</dbReference>
<dbReference type="GO" id="GO:0004175">
    <property type="term" value="F:endopeptidase activity"/>
    <property type="evidence" value="ECO:0007669"/>
    <property type="project" value="TreeGrafter"/>
</dbReference>
<dbReference type="PANTHER" id="PTHR32060">
    <property type="entry name" value="TAIL-SPECIFIC PROTEASE"/>
    <property type="match status" value="1"/>
</dbReference>
<dbReference type="GO" id="GO:0007165">
    <property type="term" value="P:signal transduction"/>
    <property type="evidence" value="ECO:0007669"/>
    <property type="project" value="TreeGrafter"/>
</dbReference>
<proteinExistence type="predicted"/>
<evidence type="ECO:0000313" key="4">
    <source>
        <dbReference type="Proteomes" id="UP000178198"/>
    </source>
</evidence>
<accession>A0A1D9PAP0</accession>
<dbReference type="PANTHER" id="PTHR32060:SF30">
    <property type="entry name" value="CARBOXY-TERMINAL PROCESSING PROTEASE CTPA"/>
    <property type="match status" value="1"/>
</dbReference>
<dbReference type="OrthoDB" id="7168509at2"/>
<dbReference type="InterPro" id="IPR005151">
    <property type="entry name" value="Tail-specific_protease"/>
</dbReference>
<dbReference type="InterPro" id="IPR036034">
    <property type="entry name" value="PDZ_sf"/>
</dbReference>
<dbReference type="Pfam" id="PF18294">
    <property type="entry name" value="Pept_S41_N"/>
    <property type="match status" value="1"/>
</dbReference>
<dbReference type="CDD" id="cd07561">
    <property type="entry name" value="Peptidase_S41_CPP_like"/>
    <property type="match status" value="1"/>
</dbReference>
<name>A0A1D9PAP0_9FLAO</name>
<feature type="chain" id="PRO_5009444409" description="PDZ domain-containing protein" evidence="1">
    <location>
        <begin position="21"/>
        <end position="499"/>
    </location>
</feature>
<dbReference type="KEGG" id="fcm:BIW12_06660"/>
<dbReference type="SMART" id="SM00245">
    <property type="entry name" value="TSPc"/>
    <property type="match status" value="1"/>
</dbReference>
<dbReference type="AlphaFoldDB" id="A0A1D9PAP0"/>
<evidence type="ECO:0000313" key="3">
    <source>
        <dbReference type="EMBL" id="AOZ99145.1"/>
    </source>
</evidence>
<dbReference type="InterPro" id="IPR001478">
    <property type="entry name" value="PDZ"/>
</dbReference>
<dbReference type="SMART" id="SM00228">
    <property type="entry name" value="PDZ"/>
    <property type="match status" value="1"/>
</dbReference>
<dbReference type="Gene3D" id="2.30.42.10">
    <property type="match status" value="1"/>
</dbReference>
<feature type="signal peptide" evidence="1">
    <location>
        <begin position="1"/>
        <end position="20"/>
    </location>
</feature>
<dbReference type="RefSeq" id="WP_071184388.1">
    <property type="nucleotide sequence ID" value="NZ_CP017774.1"/>
</dbReference>
<evidence type="ECO:0000256" key="1">
    <source>
        <dbReference type="SAM" id="SignalP"/>
    </source>
</evidence>
<dbReference type="Pfam" id="PF17820">
    <property type="entry name" value="PDZ_6"/>
    <property type="match status" value="1"/>
</dbReference>
<gene>
    <name evidence="3" type="ORF">BIW12_06660</name>
</gene>
<dbReference type="InterPro" id="IPR041613">
    <property type="entry name" value="Pept_S41_N"/>
</dbReference>
<keyword evidence="1" id="KW-0732">Signal</keyword>
<dbReference type="PROSITE" id="PS50106">
    <property type="entry name" value="PDZ"/>
    <property type="match status" value="1"/>
</dbReference>
<organism evidence="3 4">
    <name type="scientific">Flavobacterium commune</name>
    <dbReference type="NCBI Taxonomy" id="1306519"/>
    <lineage>
        <taxon>Bacteria</taxon>
        <taxon>Pseudomonadati</taxon>
        <taxon>Bacteroidota</taxon>
        <taxon>Flavobacteriia</taxon>
        <taxon>Flavobacteriales</taxon>
        <taxon>Flavobacteriaceae</taxon>
        <taxon>Flavobacterium</taxon>
    </lineage>
</organism>
<dbReference type="STRING" id="1306519.BIW12_06660"/>
<dbReference type="InterPro" id="IPR029045">
    <property type="entry name" value="ClpP/crotonase-like_dom_sf"/>
</dbReference>
<protein>
    <recommendedName>
        <fullName evidence="2">PDZ domain-containing protein</fullName>
    </recommendedName>
</protein>
<reference evidence="3 4" key="1">
    <citation type="submission" date="2016-10" db="EMBL/GenBank/DDBJ databases">
        <title>Complete Genome Sequence of Flavobacterium sp. PK15.</title>
        <authorList>
            <person name="Ekwe A."/>
            <person name="Kim S.B."/>
        </authorList>
    </citation>
    <scope>NUCLEOTIDE SEQUENCE [LARGE SCALE GENOMIC DNA]</scope>
    <source>
        <strain evidence="3 4">PK15</strain>
    </source>
</reference>
<dbReference type="InterPro" id="IPR041489">
    <property type="entry name" value="PDZ_6"/>
</dbReference>
<dbReference type="GO" id="GO:0030288">
    <property type="term" value="C:outer membrane-bounded periplasmic space"/>
    <property type="evidence" value="ECO:0007669"/>
    <property type="project" value="TreeGrafter"/>
</dbReference>
<dbReference type="PROSITE" id="PS51257">
    <property type="entry name" value="PROKAR_LIPOPROTEIN"/>
    <property type="match status" value="1"/>
</dbReference>
<dbReference type="Gene3D" id="3.90.226.10">
    <property type="entry name" value="2-enoyl-CoA Hydratase, Chain A, domain 1"/>
    <property type="match status" value="1"/>
</dbReference>
<dbReference type="Gene3D" id="3.30.750.170">
    <property type="match status" value="1"/>
</dbReference>
<evidence type="ECO:0000259" key="2">
    <source>
        <dbReference type="PROSITE" id="PS50106"/>
    </source>
</evidence>
<keyword evidence="4" id="KW-1185">Reference proteome</keyword>
<dbReference type="Pfam" id="PF03572">
    <property type="entry name" value="Peptidase_S41"/>
    <property type="match status" value="1"/>
</dbReference>
<sequence>MKLKYLILILLVGLAFTSCSKDSDSDSDAVKTVVPDEINDFVWKAMNSWYYWQSNVANLSDSKITSSNNYANFINGKTPDALFYSLLYQRGTVDRFSWIENSNEVVNVSKIAEVKKSGGFSYGVYPKDLNNVNLVALINYIVPGSPADLAGLKRGDVITKINGNQLTSSNYDQLANTQVSLTLAASVGFISTGLVTTDKAGTVNVTQTEIDENPVAYYEKKVYGSKNIGYLVYNSFKSDYNDELNAAFAKMQSDGINELVLDLRYNGGGSLETAVALAQMINGSFTNKPYAYLDFNAKHNSNDGFENLSDKVKIFNLVDNEPTFQRDESINSLSLTKIYVLVSFQTASASELTIQCLKKYISVITIGEETVGKFVGSNTLYDSPTSNYTSYANRSTKHQWQLQPITFTYYNKDKDVNPTKITPNHEINPYSTFLNLVEFGNVKDPCLKKALELITGQTLRTNTQNTNTSLSFRNDNLASFNPTNAAKGLYIEDFKSLKQ</sequence>
<dbReference type="GO" id="GO:0006508">
    <property type="term" value="P:proteolysis"/>
    <property type="evidence" value="ECO:0007669"/>
    <property type="project" value="InterPro"/>
</dbReference>